<gene>
    <name evidence="1" type="ORF">Anapl_09038</name>
</gene>
<name>R0KNI8_ANAPL</name>
<reference evidence="2" key="1">
    <citation type="journal article" date="2013" name="Nat. Genet.">
        <title>The duck genome and transcriptome provide insight into an avian influenza virus reservoir species.</title>
        <authorList>
            <person name="Huang Y."/>
            <person name="Li Y."/>
            <person name="Burt D.W."/>
            <person name="Chen H."/>
            <person name="Zhang Y."/>
            <person name="Qian W."/>
            <person name="Kim H."/>
            <person name="Gan S."/>
            <person name="Zhao Y."/>
            <person name="Li J."/>
            <person name="Yi K."/>
            <person name="Feng H."/>
            <person name="Zhu P."/>
            <person name="Li B."/>
            <person name="Liu Q."/>
            <person name="Fairley S."/>
            <person name="Magor K.E."/>
            <person name="Du Z."/>
            <person name="Hu X."/>
            <person name="Goodman L."/>
            <person name="Tafer H."/>
            <person name="Vignal A."/>
            <person name="Lee T."/>
            <person name="Kim K.W."/>
            <person name="Sheng Z."/>
            <person name="An Y."/>
            <person name="Searle S."/>
            <person name="Herrero J."/>
            <person name="Groenen M.A."/>
            <person name="Crooijmans R.P."/>
            <person name="Faraut T."/>
            <person name="Cai Q."/>
            <person name="Webster R.G."/>
            <person name="Aldridge J.R."/>
            <person name="Warren W.C."/>
            <person name="Bartschat S."/>
            <person name="Kehr S."/>
            <person name="Marz M."/>
            <person name="Stadler P.F."/>
            <person name="Smith J."/>
            <person name="Kraus R.H."/>
            <person name="Zhao Y."/>
            <person name="Ren L."/>
            <person name="Fei J."/>
            <person name="Morisson M."/>
            <person name="Kaiser P."/>
            <person name="Griffin D.K."/>
            <person name="Rao M."/>
            <person name="Pitel F."/>
            <person name="Wang J."/>
            <person name="Li N."/>
        </authorList>
    </citation>
    <scope>NUCLEOTIDE SEQUENCE [LARGE SCALE GENOMIC DNA]</scope>
</reference>
<organism evidence="1 2">
    <name type="scientific">Anas platyrhynchos</name>
    <name type="common">Mallard</name>
    <name type="synonym">Anas boschas</name>
    <dbReference type="NCBI Taxonomy" id="8839"/>
    <lineage>
        <taxon>Eukaryota</taxon>
        <taxon>Metazoa</taxon>
        <taxon>Chordata</taxon>
        <taxon>Craniata</taxon>
        <taxon>Vertebrata</taxon>
        <taxon>Euteleostomi</taxon>
        <taxon>Archelosauria</taxon>
        <taxon>Archosauria</taxon>
        <taxon>Dinosauria</taxon>
        <taxon>Saurischia</taxon>
        <taxon>Theropoda</taxon>
        <taxon>Coelurosauria</taxon>
        <taxon>Aves</taxon>
        <taxon>Neognathae</taxon>
        <taxon>Galloanserae</taxon>
        <taxon>Anseriformes</taxon>
        <taxon>Anatidae</taxon>
        <taxon>Anatinae</taxon>
        <taxon>Anas</taxon>
    </lineage>
</organism>
<sequence length="125" mass="13722">MVIAFGVWIRACCVDGDHGAPDDAPRPLSQRRATRQAVPLSLPGLRGHCHSAVAPEKTEAPLEELIAKNKHNLHHCWSRRNNLPVCNTLLYDVLSASPSRVNLTYVYTAAVSSEPLPCLDTKSQK</sequence>
<evidence type="ECO:0000313" key="1">
    <source>
        <dbReference type="EMBL" id="EOA94773.1"/>
    </source>
</evidence>
<dbReference type="AlphaFoldDB" id="R0KNI8"/>
<proteinExistence type="predicted"/>
<keyword evidence="2" id="KW-1185">Reference proteome</keyword>
<evidence type="ECO:0000313" key="2">
    <source>
        <dbReference type="Proteomes" id="UP000296049"/>
    </source>
</evidence>
<dbReference type="EMBL" id="KB744591">
    <property type="protein sequence ID" value="EOA94773.1"/>
    <property type="molecule type" value="Genomic_DNA"/>
</dbReference>
<accession>R0KNI8</accession>
<dbReference type="Proteomes" id="UP000296049">
    <property type="component" value="Unassembled WGS sequence"/>
</dbReference>
<protein>
    <submittedName>
        <fullName evidence="1">Uncharacterized protein</fullName>
    </submittedName>
</protein>